<organism evidence="1 2">
    <name type="scientific">Xenoophorus captivus</name>
    <dbReference type="NCBI Taxonomy" id="1517983"/>
    <lineage>
        <taxon>Eukaryota</taxon>
        <taxon>Metazoa</taxon>
        <taxon>Chordata</taxon>
        <taxon>Craniata</taxon>
        <taxon>Vertebrata</taxon>
        <taxon>Euteleostomi</taxon>
        <taxon>Actinopterygii</taxon>
        <taxon>Neopterygii</taxon>
        <taxon>Teleostei</taxon>
        <taxon>Neoteleostei</taxon>
        <taxon>Acanthomorphata</taxon>
        <taxon>Ovalentaria</taxon>
        <taxon>Atherinomorphae</taxon>
        <taxon>Cyprinodontiformes</taxon>
        <taxon>Goodeidae</taxon>
        <taxon>Xenoophorus</taxon>
    </lineage>
</organism>
<protein>
    <submittedName>
        <fullName evidence="1">Uncharacterized protein</fullName>
    </submittedName>
</protein>
<evidence type="ECO:0000313" key="1">
    <source>
        <dbReference type="EMBL" id="MEQ2208250.1"/>
    </source>
</evidence>
<name>A0ABV0RJH5_9TELE</name>
<proteinExistence type="predicted"/>
<dbReference type="EMBL" id="JAHRIN010050433">
    <property type="protein sequence ID" value="MEQ2208250.1"/>
    <property type="molecule type" value="Genomic_DNA"/>
</dbReference>
<comment type="caution">
    <text evidence="1">The sequence shown here is derived from an EMBL/GenBank/DDBJ whole genome shotgun (WGS) entry which is preliminary data.</text>
</comment>
<keyword evidence="2" id="KW-1185">Reference proteome</keyword>
<gene>
    <name evidence="1" type="ORF">XENOCAPTIV_008300</name>
</gene>
<accession>A0ABV0RJH5</accession>
<dbReference type="Pfam" id="PF05804">
    <property type="entry name" value="KAP"/>
    <property type="match status" value="1"/>
</dbReference>
<dbReference type="Proteomes" id="UP001434883">
    <property type="component" value="Unassembled WGS sequence"/>
</dbReference>
<reference evidence="1 2" key="1">
    <citation type="submission" date="2021-06" db="EMBL/GenBank/DDBJ databases">
        <authorList>
            <person name="Palmer J.M."/>
        </authorList>
    </citation>
    <scope>NUCLEOTIDE SEQUENCE [LARGE SCALE GENOMIC DNA]</scope>
    <source>
        <strain evidence="1 2">XC_2019</strain>
        <tissue evidence="1">Muscle</tissue>
    </source>
</reference>
<feature type="non-terminal residue" evidence="1">
    <location>
        <position position="1"/>
    </location>
</feature>
<sequence length="204" mass="22538">YRFPLKYHGASQILRVPYLRRGVCFAFLEFLMCSGSSGGRGPLMRSSDQFKPGQAGGRDRRHVGERYGTTGHSCSDSPPPSVCVAADEAQRQLSLCILYHISMDDRFKSMFAPTDCIPQVRLANVLSPFLIYISLDSSSHSGKTKFFPSGWFLPNFWVIRLVVIRELPPDGADPISSSSSHSRLAAVHDVCLVGLGVNAVQMWL</sequence>
<evidence type="ECO:0000313" key="2">
    <source>
        <dbReference type="Proteomes" id="UP001434883"/>
    </source>
</evidence>